<accession>A0A9X2ETI1</accession>
<evidence type="ECO:0000313" key="6">
    <source>
        <dbReference type="Proteomes" id="UP001139028"/>
    </source>
</evidence>
<dbReference type="Pfam" id="PF07244">
    <property type="entry name" value="POTRA"/>
    <property type="match status" value="1"/>
</dbReference>
<dbReference type="InterPro" id="IPR034746">
    <property type="entry name" value="POTRA"/>
</dbReference>
<name>A0A9X2ETI1_9GAMM</name>
<feature type="domain" description="POTRA" evidence="4">
    <location>
        <begin position="190"/>
        <end position="262"/>
    </location>
</feature>
<evidence type="ECO:0000259" key="4">
    <source>
        <dbReference type="PROSITE" id="PS51779"/>
    </source>
</evidence>
<dbReference type="EMBL" id="JALBWM010000066">
    <property type="protein sequence ID" value="MCO1335513.1"/>
    <property type="molecule type" value="Genomic_DNA"/>
</dbReference>
<dbReference type="InterPro" id="IPR000184">
    <property type="entry name" value="Bac_surfAg_D15"/>
</dbReference>
<evidence type="ECO:0000313" key="5">
    <source>
        <dbReference type="EMBL" id="MCO1335513.1"/>
    </source>
</evidence>
<proteinExistence type="predicted"/>
<evidence type="ECO:0000256" key="1">
    <source>
        <dbReference type="ARBA" id="ARBA00004370"/>
    </source>
</evidence>
<protein>
    <submittedName>
        <fullName evidence="5">BamA/TamA family outer membrane protein</fullName>
    </submittedName>
</protein>
<dbReference type="Pfam" id="PF01103">
    <property type="entry name" value="Omp85"/>
    <property type="match status" value="1"/>
</dbReference>
<dbReference type="InterPro" id="IPR010827">
    <property type="entry name" value="BamA/TamA_POTRA"/>
</dbReference>
<dbReference type="PANTHER" id="PTHR12815:SF42">
    <property type="entry name" value="BACTERIAL SURFACE ANTIGEN (D15) DOMAIN-CONTAINING PROTEIN"/>
    <property type="match status" value="1"/>
</dbReference>
<dbReference type="Gene3D" id="3.10.20.310">
    <property type="entry name" value="membrane protein fhac"/>
    <property type="match status" value="1"/>
</dbReference>
<dbReference type="Gene3D" id="2.40.160.50">
    <property type="entry name" value="membrane protein fhac: a member of the omp85/tpsb transporter family"/>
    <property type="match status" value="1"/>
</dbReference>
<evidence type="ECO:0000256" key="2">
    <source>
        <dbReference type="ARBA" id="ARBA00022452"/>
    </source>
</evidence>
<reference evidence="5" key="1">
    <citation type="journal article" date="2022" name="Arch. Microbiol.">
        <title>Microbulbifer okhotskensis sp. nov., isolated from a deep bottom sediment of the Okhotsk Sea.</title>
        <authorList>
            <person name="Romanenko L."/>
            <person name="Kurilenko V."/>
            <person name="Otstavnykh N."/>
            <person name="Velansky P."/>
            <person name="Isaeva M."/>
            <person name="Mikhailov V."/>
        </authorList>
    </citation>
    <scope>NUCLEOTIDE SEQUENCE</scope>
    <source>
        <strain evidence="5">OS29</strain>
    </source>
</reference>
<dbReference type="Proteomes" id="UP001139028">
    <property type="component" value="Unassembled WGS sequence"/>
</dbReference>
<evidence type="ECO:0000256" key="3">
    <source>
        <dbReference type="ARBA" id="ARBA00023136"/>
    </source>
</evidence>
<comment type="subcellular location">
    <subcellularLocation>
        <location evidence="1">Membrane</location>
    </subcellularLocation>
</comment>
<dbReference type="PANTHER" id="PTHR12815">
    <property type="entry name" value="SORTING AND ASSEMBLY MACHINERY SAMM50 PROTEIN FAMILY MEMBER"/>
    <property type="match status" value="1"/>
</dbReference>
<comment type="caution">
    <text evidence="5">The sequence shown here is derived from an EMBL/GenBank/DDBJ whole genome shotgun (WGS) entry which is preliminary data.</text>
</comment>
<keyword evidence="2" id="KW-1134">Transmembrane beta strand</keyword>
<dbReference type="PROSITE" id="PS51779">
    <property type="entry name" value="POTRA"/>
    <property type="match status" value="1"/>
</dbReference>
<sequence length="599" mass="66148">MRILLVSLFIPMILLPLQGAAAIPFFDSLPGFSLLVQGDPRLQQKLTTELNELRKNSNALKNYEDPADIAHYERGNLAKLLRSQGYYDASVSESVAGREIAYNVNPGPQYHVKSLDILMPAGLRSGFNGLPIHVGDPLRASEVLAGIEKITKYLNDNACLLNIDVTYQATVIHQEAAARLEYRVAPSPEVRVGEVRIEGVNSIEEDYLRDKLKIKPGDCFSRSKLDAAQLRLLRTKLISNVTSEVSEPYGGLVDVIFVIRERNHRTITLGVGYTSDEGAGVSAAWEHRNVFHRGEKIEVESKLNPVKQTLEGKLTIPRFFHDKQRFTASVALTGEDQDSYRSKALTLSGLISRKISKHRTLSAGAELKFSKVDEKVEGAVAEGDPDENYSLLAFPLGFKLNTTDKPLDARRGATSALEVKPYIDLRNTSTTFIKNTLQITAYKTASEIRYEPTLALRIKAGAITGEANLELPADERFYAGGGGSVRGYGYQELGPRLVEINAEGEESLSDAIGGRGLSEISLEGRFRFNDTWGGVLFLDGGNAYENPAPKFSDLFWGVGFGVRYITSFAPIRMDIAFPLDRRDGVDDRYQVYVSLGQAF</sequence>
<gene>
    <name evidence="5" type="ORF">MO867_14330</name>
</gene>
<dbReference type="AlphaFoldDB" id="A0A9X2ETI1"/>
<organism evidence="5 6">
    <name type="scientific">Microbulbifer okhotskensis</name>
    <dbReference type="NCBI Taxonomy" id="2926617"/>
    <lineage>
        <taxon>Bacteria</taxon>
        <taxon>Pseudomonadati</taxon>
        <taxon>Pseudomonadota</taxon>
        <taxon>Gammaproteobacteria</taxon>
        <taxon>Cellvibrionales</taxon>
        <taxon>Microbulbiferaceae</taxon>
        <taxon>Microbulbifer</taxon>
    </lineage>
</organism>
<dbReference type="GO" id="GO:0019867">
    <property type="term" value="C:outer membrane"/>
    <property type="evidence" value="ECO:0007669"/>
    <property type="project" value="InterPro"/>
</dbReference>
<keyword evidence="6" id="KW-1185">Reference proteome</keyword>
<keyword evidence="3" id="KW-0472">Membrane</keyword>
<dbReference type="RefSeq" id="WP_252470214.1">
    <property type="nucleotide sequence ID" value="NZ_JALBWM010000066.1"/>
</dbReference>
<dbReference type="InterPro" id="IPR039910">
    <property type="entry name" value="D15-like"/>
</dbReference>
<keyword evidence="2" id="KW-0812">Transmembrane</keyword>